<keyword evidence="4" id="KW-0964">Secreted</keyword>
<name>A0A9B0WVD7_CHRAS</name>
<dbReference type="SMART" id="SM00080">
    <property type="entry name" value="LIF_OSM"/>
    <property type="match status" value="1"/>
</dbReference>
<keyword evidence="6" id="KW-0732">Signal</keyword>
<dbReference type="AlphaFoldDB" id="A0A9B0WVD7"/>
<evidence type="ECO:0000256" key="5">
    <source>
        <dbReference type="ARBA" id="ARBA00024822"/>
    </source>
</evidence>
<dbReference type="OrthoDB" id="9902088at2759"/>
<evidence type="ECO:0000313" key="7">
    <source>
        <dbReference type="Proteomes" id="UP000504623"/>
    </source>
</evidence>
<organism evidence="7 8">
    <name type="scientific">Chrysochloris asiatica</name>
    <name type="common">Cape golden mole</name>
    <dbReference type="NCBI Taxonomy" id="185453"/>
    <lineage>
        <taxon>Eukaryota</taxon>
        <taxon>Metazoa</taxon>
        <taxon>Chordata</taxon>
        <taxon>Craniata</taxon>
        <taxon>Vertebrata</taxon>
        <taxon>Euteleostomi</taxon>
        <taxon>Mammalia</taxon>
        <taxon>Eutheria</taxon>
        <taxon>Afrotheria</taxon>
        <taxon>Chrysochloridae</taxon>
        <taxon>Chrysochlorinae</taxon>
        <taxon>Chrysochloris</taxon>
    </lineage>
</organism>
<feature type="signal peptide" evidence="6">
    <location>
        <begin position="1"/>
        <end position="24"/>
    </location>
</feature>
<dbReference type="GeneID" id="102835983"/>
<evidence type="ECO:0000256" key="6">
    <source>
        <dbReference type="SAM" id="SignalP"/>
    </source>
</evidence>
<dbReference type="GO" id="GO:0005125">
    <property type="term" value="F:cytokine activity"/>
    <property type="evidence" value="ECO:0007669"/>
    <property type="project" value="UniProtKB-KW"/>
</dbReference>
<sequence length="204" mass="23183">MAPLFWIPGILSLLLALNWKHGAGSPLPITPDKAPCTTYHPCATNLMIQIKSQLVQLNSSANVLLILYCRVQGEPFRHNVDKLCDNNLKNFPSFHTEGTEKKKLMELYRIISYIYTFLGNITQDQKTLNPNNQNLQNKLNYTMSTLRGLLSNAFCCLCNEYHVGKVVIFSSPHTSSKNIFQKKMLGYQLLVKYKKIIAELAQAF</sequence>
<dbReference type="Gene3D" id="1.20.1250.10">
    <property type="match status" value="1"/>
</dbReference>
<dbReference type="SUPFAM" id="SSF47266">
    <property type="entry name" value="4-helical cytokines"/>
    <property type="match status" value="1"/>
</dbReference>
<proteinExistence type="predicted"/>
<comment type="subcellular location">
    <subcellularLocation>
        <location evidence="1">Secreted</location>
    </subcellularLocation>
</comment>
<comment type="function">
    <text evidence="5">LIF has the capacity to induce terminal differentiation in leukemic cells. Its activities include the induction of hematopoietic differentiation in normal and myeloid leukemia cells, the induction of neuronal cell differentiation, and the stimulation of acute-phase protein synthesis in hepatocytes.</text>
</comment>
<dbReference type="GO" id="GO:0008284">
    <property type="term" value="P:positive regulation of cell population proliferation"/>
    <property type="evidence" value="ECO:0007669"/>
    <property type="project" value="TreeGrafter"/>
</dbReference>
<dbReference type="RefSeq" id="XP_006869371.1">
    <property type="nucleotide sequence ID" value="XM_006869309.1"/>
</dbReference>
<evidence type="ECO:0000313" key="8">
    <source>
        <dbReference type="RefSeq" id="XP_006869371.1"/>
    </source>
</evidence>
<evidence type="ECO:0000256" key="3">
    <source>
        <dbReference type="ARBA" id="ARBA00022514"/>
    </source>
</evidence>
<gene>
    <name evidence="8" type="primary">LOC102835983</name>
</gene>
<dbReference type="GO" id="GO:0045595">
    <property type="term" value="P:regulation of cell differentiation"/>
    <property type="evidence" value="ECO:0007669"/>
    <property type="project" value="TreeGrafter"/>
</dbReference>
<keyword evidence="7" id="KW-1185">Reference proteome</keyword>
<dbReference type="GO" id="GO:0048861">
    <property type="term" value="P:leukemia inhibitory factor signaling pathway"/>
    <property type="evidence" value="ECO:0007669"/>
    <property type="project" value="TreeGrafter"/>
</dbReference>
<dbReference type="Proteomes" id="UP000504623">
    <property type="component" value="Unplaced"/>
</dbReference>
<evidence type="ECO:0000256" key="4">
    <source>
        <dbReference type="ARBA" id="ARBA00022525"/>
    </source>
</evidence>
<dbReference type="InterPro" id="IPR009079">
    <property type="entry name" value="4_helix_cytokine-like_core"/>
</dbReference>
<dbReference type="InterPro" id="IPR003624">
    <property type="entry name" value="Leukemia_IF"/>
</dbReference>
<evidence type="ECO:0000256" key="1">
    <source>
        <dbReference type="ARBA" id="ARBA00004613"/>
    </source>
</evidence>
<keyword evidence="3" id="KW-0202">Cytokine</keyword>
<accession>A0A9B0WVD7</accession>
<evidence type="ECO:0000256" key="2">
    <source>
        <dbReference type="ARBA" id="ARBA00016836"/>
    </source>
</evidence>
<feature type="chain" id="PRO_5038766841" description="Leukemia inhibitory factor" evidence="6">
    <location>
        <begin position="25"/>
        <end position="204"/>
    </location>
</feature>
<protein>
    <recommendedName>
        <fullName evidence="2">Leukemia inhibitory factor</fullName>
    </recommendedName>
</protein>
<dbReference type="Pfam" id="PF01291">
    <property type="entry name" value="LIF_OSM"/>
    <property type="match status" value="1"/>
</dbReference>
<dbReference type="GO" id="GO:0006955">
    <property type="term" value="P:immune response"/>
    <property type="evidence" value="ECO:0007669"/>
    <property type="project" value="InterPro"/>
</dbReference>
<dbReference type="PANTHER" id="PTHR10633:SF0">
    <property type="entry name" value="LEUKEMIA INHIBITORY FACTOR"/>
    <property type="match status" value="1"/>
</dbReference>
<dbReference type="PRINTS" id="PR01883">
    <property type="entry name" value="LEUKAEMIAIF"/>
</dbReference>
<reference evidence="8" key="1">
    <citation type="submission" date="2025-08" db="UniProtKB">
        <authorList>
            <consortium name="RefSeq"/>
        </authorList>
    </citation>
    <scope>IDENTIFICATION</scope>
    <source>
        <tissue evidence="8">Spleen</tissue>
    </source>
</reference>
<dbReference type="GO" id="GO:0008083">
    <property type="term" value="F:growth factor activity"/>
    <property type="evidence" value="ECO:0007669"/>
    <property type="project" value="TreeGrafter"/>
</dbReference>
<dbReference type="GO" id="GO:0005146">
    <property type="term" value="F:leukemia inhibitory factor receptor binding"/>
    <property type="evidence" value="ECO:0007669"/>
    <property type="project" value="InterPro"/>
</dbReference>
<dbReference type="InterPro" id="IPR001581">
    <property type="entry name" value="Leukemia_IF/oncostatin"/>
</dbReference>
<dbReference type="GO" id="GO:0005615">
    <property type="term" value="C:extracellular space"/>
    <property type="evidence" value="ECO:0007669"/>
    <property type="project" value="UniProtKB-KW"/>
</dbReference>
<dbReference type="PANTHER" id="PTHR10633">
    <property type="entry name" value="LEUKEMIA INHIBITORY FACTOR"/>
    <property type="match status" value="1"/>
</dbReference>